<dbReference type="Proteomes" id="UP000601099">
    <property type="component" value="Unassembled WGS sequence"/>
</dbReference>
<protein>
    <recommendedName>
        <fullName evidence="3">Leucine-rich repeat domain-containing protein</fullName>
    </recommendedName>
</protein>
<sequence>MSPRLQMILQGGRVSSVAVKVLRTASGNYTGTVNSNTPVTVLVESTGQEVTVPSAGPFTVSFSAAGLYNVYFYTSAFDAVTFIDLNNAGVVCTIGSEDGVFDTSKFQNLTYVNVGGSYVHTAKGLFADAFRIPNTLLTSGTLNLADVNAARIYLDNGKFSALSLPTDRSRLTTIEASGGLLSGTFTTGSMPALKVLNLGAFTNAAGRLTTINITGCPLLETLGHANNRTQVVTATAADLTKLKDWSARFAAFGGVNFAAFRQNVEWATVLITMDWRECGLSGAEMESLFDTLLATAASRPAGAKTLRLDGFTAGQLNEALVQTQERTKVAQLLSTLGITTTYNKVRVNLTRTNASTVRLTYTGSRDITIWGVGDTITLSASTNTTGLANGAYTVQASSPGGKIWDIAQTGATISGGATGTFDKV</sequence>
<organism evidence="1 2">
    <name type="scientific">Hymenobacter guriensis</name>
    <dbReference type="NCBI Taxonomy" id="2793065"/>
    <lineage>
        <taxon>Bacteria</taxon>
        <taxon>Pseudomonadati</taxon>
        <taxon>Bacteroidota</taxon>
        <taxon>Cytophagia</taxon>
        <taxon>Cytophagales</taxon>
        <taxon>Hymenobacteraceae</taxon>
        <taxon>Hymenobacter</taxon>
    </lineage>
</organism>
<evidence type="ECO:0008006" key="3">
    <source>
        <dbReference type="Google" id="ProtNLM"/>
    </source>
</evidence>
<evidence type="ECO:0000313" key="2">
    <source>
        <dbReference type="Proteomes" id="UP000601099"/>
    </source>
</evidence>
<dbReference type="Gene3D" id="3.80.10.10">
    <property type="entry name" value="Ribonuclease Inhibitor"/>
    <property type="match status" value="1"/>
</dbReference>
<proteinExistence type="predicted"/>
<accession>A0ABS0KWX4</accession>
<dbReference type="RefSeq" id="WP_196953403.1">
    <property type="nucleotide sequence ID" value="NZ_JADWYK010000001.1"/>
</dbReference>
<gene>
    <name evidence="1" type="ORF">I5L79_02340</name>
</gene>
<comment type="caution">
    <text evidence="1">The sequence shown here is derived from an EMBL/GenBank/DDBJ whole genome shotgun (WGS) entry which is preliminary data.</text>
</comment>
<name>A0ABS0KWX4_9BACT</name>
<dbReference type="InterPro" id="IPR032675">
    <property type="entry name" value="LRR_dom_sf"/>
</dbReference>
<dbReference type="EMBL" id="JADWYK010000001">
    <property type="protein sequence ID" value="MBG8552364.1"/>
    <property type="molecule type" value="Genomic_DNA"/>
</dbReference>
<evidence type="ECO:0000313" key="1">
    <source>
        <dbReference type="EMBL" id="MBG8552364.1"/>
    </source>
</evidence>
<reference evidence="1 2" key="1">
    <citation type="submission" date="2020-11" db="EMBL/GenBank/DDBJ databases">
        <title>Hymenobacter sp.</title>
        <authorList>
            <person name="Kim M.K."/>
        </authorList>
    </citation>
    <scope>NUCLEOTIDE SEQUENCE [LARGE SCALE GENOMIC DNA]</scope>
    <source>
        <strain evidence="1 2">BT594</strain>
    </source>
</reference>
<keyword evidence="2" id="KW-1185">Reference proteome</keyword>